<dbReference type="HOGENOM" id="CLU_2053296_0_0_1"/>
<dbReference type="AlphaFoldDB" id="A0A0D9ZIG6"/>
<evidence type="ECO:0000313" key="2">
    <source>
        <dbReference type="Proteomes" id="UP000026961"/>
    </source>
</evidence>
<dbReference type="Proteomes" id="UP000026961">
    <property type="component" value="Chromosome 4"/>
</dbReference>
<proteinExistence type="predicted"/>
<keyword evidence="2" id="KW-1185">Reference proteome</keyword>
<sequence>MPNGVDASQRPCKAFTSAFPSSTTTNHHRRIRTTTLFLQPPSPVDQNRNLALGGKEIHGEEIVGSSLMKPTSWIRPCMKGEGWLKRVKRGVEAKQLRPYILPVGRVNLVAFARYGDHIIG</sequence>
<protein>
    <submittedName>
        <fullName evidence="1">Uncharacterized protein</fullName>
    </submittedName>
</protein>
<accession>A0A0D9ZIG6</accession>
<organism evidence="1">
    <name type="scientific">Oryza glumipatula</name>
    <dbReference type="NCBI Taxonomy" id="40148"/>
    <lineage>
        <taxon>Eukaryota</taxon>
        <taxon>Viridiplantae</taxon>
        <taxon>Streptophyta</taxon>
        <taxon>Embryophyta</taxon>
        <taxon>Tracheophyta</taxon>
        <taxon>Spermatophyta</taxon>
        <taxon>Magnoliopsida</taxon>
        <taxon>Liliopsida</taxon>
        <taxon>Poales</taxon>
        <taxon>Poaceae</taxon>
        <taxon>BOP clade</taxon>
        <taxon>Oryzoideae</taxon>
        <taxon>Oryzeae</taxon>
        <taxon>Oryzinae</taxon>
        <taxon>Oryza</taxon>
    </lineage>
</organism>
<evidence type="ECO:0000313" key="1">
    <source>
        <dbReference type="EnsemblPlants" id="OGLUM04G06180.1"/>
    </source>
</evidence>
<name>A0A0D9ZIG6_9ORYZ</name>
<reference evidence="1" key="1">
    <citation type="submission" date="2015-04" db="UniProtKB">
        <authorList>
            <consortium name="EnsemblPlants"/>
        </authorList>
    </citation>
    <scope>IDENTIFICATION</scope>
</reference>
<dbReference type="Gramene" id="OGLUM04G06180.1">
    <property type="protein sequence ID" value="OGLUM04G06180.1"/>
    <property type="gene ID" value="OGLUM04G06180"/>
</dbReference>
<reference evidence="1" key="2">
    <citation type="submission" date="2018-05" db="EMBL/GenBank/DDBJ databases">
        <title>OgluRS3 (Oryza glumaepatula Reference Sequence Version 3).</title>
        <authorList>
            <person name="Zhang J."/>
            <person name="Kudrna D."/>
            <person name="Lee S."/>
            <person name="Talag J."/>
            <person name="Welchert J."/>
            <person name="Wing R.A."/>
        </authorList>
    </citation>
    <scope>NUCLEOTIDE SEQUENCE [LARGE SCALE GENOMIC DNA]</scope>
</reference>
<dbReference type="EnsemblPlants" id="OGLUM04G06180.1">
    <property type="protein sequence ID" value="OGLUM04G06180.1"/>
    <property type="gene ID" value="OGLUM04G06180"/>
</dbReference>